<organism evidence="2 3">
    <name type="scientific">Variovorax dokdonensis</name>
    <dbReference type="NCBI Taxonomy" id="344883"/>
    <lineage>
        <taxon>Bacteria</taxon>
        <taxon>Pseudomonadati</taxon>
        <taxon>Pseudomonadota</taxon>
        <taxon>Betaproteobacteria</taxon>
        <taxon>Burkholderiales</taxon>
        <taxon>Comamonadaceae</taxon>
        <taxon>Variovorax</taxon>
    </lineage>
</organism>
<dbReference type="EMBL" id="JASZYV010000001">
    <property type="protein sequence ID" value="MDM0043879.1"/>
    <property type="molecule type" value="Genomic_DNA"/>
</dbReference>
<dbReference type="Proteomes" id="UP001174908">
    <property type="component" value="Unassembled WGS sequence"/>
</dbReference>
<proteinExistence type="predicted"/>
<reference evidence="2" key="1">
    <citation type="submission" date="2023-06" db="EMBL/GenBank/DDBJ databases">
        <authorList>
            <person name="Jiang Y."/>
            <person name="Liu Q."/>
        </authorList>
    </citation>
    <scope>NUCLEOTIDE SEQUENCE</scope>
    <source>
        <strain evidence="2">CGMCC 1.12089</strain>
    </source>
</reference>
<protein>
    <submittedName>
        <fullName evidence="2">Rhodanese-like domain-containing protein</fullName>
    </submittedName>
</protein>
<keyword evidence="3" id="KW-1185">Reference proteome</keyword>
<dbReference type="SMART" id="SM00450">
    <property type="entry name" value="RHOD"/>
    <property type="match status" value="1"/>
</dbReference>
<evidence type="ECO:0000313" key="3">
    <source>
        <dbReference type="Proteomes" id="UP001174908"/>
    </source>
</evidence>
<gene>
    <name evidence="2" type="ORF">QTH91_05255</name>
</gene>
<dbReference type="PROSITE" id="PS50206">
    <property type="entry name" value="RHODANESE_3"/>
    <property type="match status" value="1"/>
</dbReference>
<feature type="domain" description="Rhodanese" evidence="1">
    <location>
        <begin position="18"/>
        <end position="110"/>
    </location>
</feature>
<dbReference type="PANTHER" id="PTHR43031:SF17">
    <property type="entry name" value="SULFURTRANSFERASE YTWF-RELATED"/>
    <property type="match status" value="1"/>
</dbReference>
<accession>A0ABT7N7F6</accession>
<sequence>MIEQVLPANLGDWFARDAQAKPLLLDVREPWEVQTASVKPLGYTLLAIPMNEIPARLSELGPYDRIACLCHHGTRSQHVASFLHQRGISSIANVAGGIDAWSRQVDPSVPRY</sequence>
<dbReference type="Pfam" id="PF00581">
    <property type="entry name" value="Rhodanese"/>
    <property type="match status" value="1"/>
</dbReference>
<name>A0ABT7N7F6_9BURK</name>
<comment type="caution">
    <text evidence="2">The sequence shown here is derived from an EMBL/GenBank/DDBJ whole genome shotgun (WGS) entry which is preliminary data.</text>
</comment>
<dbReference type="InterPro" id="IPR050229">
    <property type="entry name" value="GlpE_sulfurtransferase"/>
</dbReference>
<evidence type="ECO:0000313" key="2">
    <source>
        <dbReference type="EMBL" id="MDM0043879.1"/>
    </source>
</evidence>
<evidence type="ECO:0000259" key="1">
    <source>
        <dbReference type="PROSITE" id="PS50206"/>
    </source>
</evidence>
<dbReference type="SUPFAM" id="SSF52821">
    <property type="entry name" value="Rhodanese/Cell cycle control phosphatase"/>
    <property type="match status" value="1"/>
</dbReference>
<dbReference type="Gene3D" id="3.40.250.10">
    <property type="entry name" value="Rhodanese-like domain"/>
    <property type="match status" value="1"/>
</dbReference>
<dbReference type="RefSeq" id="WP_286658954.1">
    <property type="nucleotide sequence ID" value="NZ_JASZYV010000001.1"/>
</dbReference>
<dbReference type="InterPro" id="IPR001763">
    <property type="entry name" value="Rhodanese-like_dom"/>
</dbReference>
<dbReference type="InterPro" id="IPR036873">
    <property type="entry name" value="Rhodanese-like_dom_sf"/>
</dbReference>
<dbReference type="PANTHER" id="PTHR43031">
    <property type="entry name" value="FAD-DEPENDENT OXIDOREDUCTASE"/>
    <property type="match status" value="1"/>
</dbReference>